<dbReference type="NCBIfam" id="NF003915">
    <property type="entry name" value="PRK05441.1"/>
    <property type="match status" value="1"/>
</dbReference>
<sequence length="304" mass="32430">MRYKPANDTANLRTERPNPVSADLDIKSPLEIVEIINREDQRVAKAVKKVLPQIAEAIALVESALRRGGRLIYVGTGTSGRIGALDASECPPTFNTRPEQVQYLIAGGEQALANAVEASEDSREVGQADMAKRKPGKKDVVIGLAASGRTPYTIAAMEYARRKGSKTVAIVCNPESPLADAADVAIEVEVGPEVVSGSTRMKAGTAQKMICNMITTGALTRLGYVYGNLMVNLHLKNQKLVERGIRIVQQVTGLSADDAIRLIESADESLPIALVMNEAGVSKTEATKRLKKAGGSVRKAIAGR</sequence>
<dbReference type="GO" id="GO:0016835">
    <property type="term" value="F:carbon-oxygen lyase activity"/>
    <property type="evidence" value="ECO:0007669"/>
    <property type="project" value="UniProtKB-UniRule"/>
</dbReference>
<feature type="active site" evidence="3">
    <location>
        <position position="120"/>
    </location>
</feature>
<dbReference type="NCBIfam" id="TIGR00274">
    <property type="entry name" value="N-acetylmuramic acid 6-phosphate etherase"/>
    <property type="match status" value="1"/>
</dbReference>
<dbReference type="RefSeq" id="WP_011523419.1">
    <property type="nucleotide sequence ID" value="NC_008009.1"/>
</dbReference>
<dbReference type="GO" id="GO:0097367">
    <property type="term" value="F:carbohydrate derivative binding"/>
    <property type="evidence" value="ECO:0007669"/>
    <property type="project" value="InterPro"/>
</dbReference>
<dbReference type="GO" id="GO:0046348">
    <property type="term" value="P:amino sugar catabolic process"/>
    <property type="evidence" value="ECO:0007669"/>
    <property type="project" value="InterPro"/>
</dbReference>
<dbReference type="InterPro" id="IPR040190">
    <property type="entry name" value="MURQ/GCKR"/>
</dbReference>
<dbReference type="Gene3D" id="3.40.50.10490">
    <property type="entry name" value="Glucose-6-phosphate isomerase like protein, domain 1"/>
    <property type="match status" value="1"/>
</dbReference>
<comment type="miscellaneous">
    <text evidence="3">A lyase-type mechanism (elimination/hydration) is suggested for the cleavage of the lactyl ether bond of MurNAc 6-phosphate, with the formation of an alpha,beta-unsaturated aldehyde intermediate with (E)-stereochemistry, followed by the syn addition of water to give product.</text>
</comment>
<dbReference type="KEGG" id="aba:Acid345_2617"/>
<dbReference type="InterPro" id="IPR005488">
    <property type="entry name" value="Etherase_MurQ"/>
</dbReference>
<comment type="subunit">
    <text evidence="3">Homodimer.</text>
</comment>
<evidence type="ECO:0000256" key="4">
    <source>
        <dbReference type="SAM" id="MobiDB-lite"/>
    </source>
</evidence>
<dbReference type="EC" id="4.2.1.126" evidence="3"/>
<dbReference type="AlphaFoldDB" id="Q1IND2"/>
<dbReference type="GO" id="GO:0016803">
    <property type="term" value="F:ether hydrolase activity"/>
    <property type="evidence" value="ECO:0007669"/>
    <property type="project" value="TreeGrafter"/>
</dbReference>
<feature type="domain" description="SIS" evidence="5">
    <location>
        <begin position="61"/>
        <end position="224"/>
    </location>
</feature>
<dbReference type="NCBIfam" id="NF009222">
    <property type="entry name" value="PRK12570.1"/>
    <property type="match status" value="1"/>
</dbReference>
<dbReference type="HOGENOM" id="CLU_049049_1_1_0"/>
<dbReference type="InterPro" id="IPR001347">
    <property type="entry name" value="SIS_dom"/>
</dbReference>
<name>Q1IND2_KORVE</name>
<dbReference type="OrthoDB" id="9813395at2"/>
<dbReference type="PANTHER" id="PTHR10088:SF4">
    <property type="entry name" value="GLUCOKINASE REGULATORY PROTEIN"/>
    <property type="match status" value="1"/>
</dbReference>
<evidence type="ECO:0000259" key="5">
    <source>
        <dbReference type="PROSITE" id="PS51464"/>
    </source>
</evidence>
<dbReference type="PANTHER" id="PTHR10088">
    <property type="entry name" value="GLUCOKINASE REGULATORY PROTEIN"/>
    <property type="match status" value="1"/>
</dbReference>
<dbReference type="FunFam" id="3.40.50.10490:FF:000014">
    <property type="entry name" value="N-acetylmuramic acid 6-phosphate etherase"/>
    <property type="match status" value="1"/>
</dbReference>
<dbReference type="InterPro" id="IPR005486">
    <property type="entry name" value="Glucokinase_regulatory_CS"/>
</dbReference>
<gene>
    <name evidence="3" type="primary">murQ</name>
    <name evidence="6" type="ordered locus">Acid345_2617</name>
</gene>
<dbReference type="EnsemblBacteria" id="ABF41618">
    <property type="protein sequence ID" value="ABF41618"/>
    <property type="gene ID" value="Acid345_2617"/>
</dbReference>
<keyword evidence="7" id="KW-1185">Reference proteome</keyword>
<dbReference type="Gene3D" id="1.10.8.1080">
    <property type="match status" value="1"/>
</dbReference>
<feature type="active site" description="Proton donor" evidence="3">
    <location>
        <position position="89"/>
    </location>
</feature>
<dbReference type="CDD" id="cd05007">
    <property type="entry name" value="SIS_Etherase"/>
    <property type="match status" value="1"/>
</dbReference>
<keyword evidence="1 3" id="KW-0456">Lyase</keyword>
<comment type="catalytic activity">
    <reaction evidence="3">
        <text>N-acetyl-D-muramate 6-phosphate + H2O = N-acetyl-D-glucosamine 6-phosphate + (R)-lactate</text>
        <dbReference type="Rhea" id="RHEA:26410"/>
        <dbReference type="ChEBI" id="CHEBI:15377"/>
        <dbReference type="ChEBI" id="CHEBI:16004"/>
        <dbReference type="ChEBI" id="CHEBI:57513"/>
        <dbReference type="ChEBI" id="CHEBI:58722"/>
        <dbReference type="EC" id="4.2.1.126"/>
    </reaction>
</comment>
<evidence type="ECO:0000256" key="1">
    <source>
        <dbReference type="ARBA" id="ARBA00023239"/>
    </source>
</evidence>
<dbReference type="SUPFAM" id="SSF53697">
    <property type="entry name" value="SIS domain"/>
    <property type="match status" value="1"/>
</dbReference>
<dbReference type="UniPathway" id="UPA00342"/>
<evidence type="ECO:0000256" key="3">
    <source>
        <dbReference type="HAMAP-Rule" id="MF_00068"/>
    </source>
</evidence>
<comment type="pathway">
    <text evidence="3">Amino-sugar metabolism; N-acetylmuramate degradation.</text>
</comment>
<dbReference type="PROSITE" id="PS51464">
    <property type="entry name" value="SIS"/>
    <property type="match status" value="1"/>
</dbReference>
<evidence type="ECO:0000256" key="2">
    <source>
        <dbReference type="ARBA" id="ARBA00023277"/>
    </source>
</evidence>
<dbReference type="InterPro" id="IPR044034">
    <property type="entry name" value="NAC-like_UBA"/>
</dbReference>
<dbReference type="HAMAP" id="MF_00068">
    <property type="entry name" value="MurQ"/>
    <property type="match status" value="1"/>
</dbReference>
<protein>
    <recommendedName>
        <fullName evidence="3">N-acetylmuramic acid 6-phosphate etherase</fullName>
        <shortName evidence="3">MurNAc-6-P etherase</shortName>
        <ecNumber evidence="3">4.2.1.126</ecNumber>
    </recommendedName>
    <alternativeName>
        <fullName evidence="3">N-acetylmuramic acid 6-phosphate hydrolase</fullName>
    </alternativeName>
    <alternativeName>
        <fullName evidence="3">N-acetylmuramic acid 6-phosphate lyase</fullName>
    </alternativeName>
</protein>
<dbReference type="Proteomes" id="UP000002432">
    <property type="component" value="Chromosome"/>
</dbReference>
<dbReference type="EMBL" id="CP000360">
    <property type="protein sequence ID" value="ABF41618.1"/>
    <property type="molecule type" value="Genomic_DNA"/>
</dbReference>
<dbReference type="STRING" id="204669.Acid345_2617"/>
<dbReference type="Pfam" id="PF19026">
    <property type="entry name" value="UBA_HYPK"/>
    <property type="match status" value="1"/>
</dbReference>
<dbReference type="eggNOG" id="COG2103">
    <property type="taxonomic scope" value="Bacteria"/>
</dbReference>
<keyword evidence="6" id="KW-0413">Isomerase</keyword>
<dbReference type="Pfam" id="PF22645">
    <property type="entry name" value="GKRP_SIS_N"/>
    <property type="match status" value="1"/>
</dbReference>
<accession>Q1IND2</accession>
<dbReference type="PROSITE" id="PS01272">
    <property type="entry name" value="GCKR"/>
    <property type="match status" value="1"/>
</dbReference>
<dbReference type="GO" id="GO:0097173">
    <property type="term" value="P:N-acetylmuramic acid catabolic process"/>
    <property type="evidence" value="ECO:0007669"/>
    <property type="project" value="UniProtKB-UniPathway"/>
</dbReference>
<dbReference type="InterPro" id="IPR046348">
    <property type="entry name" value="SIS_dom_sf"/>
</dbReference>
<dbReference type="GO" id="GO:0009254">
    <property type="term" value="P:peptidoglycan turnover"/>
    <property type="evidence" value="ECO:0007669"/>
    <property type="project" value="TreeGrafter"/>
</dbReference>
<evidence type="ECO:0000313" key="6">
    <source>
        <dbReference type="EMBL" id="ABF41618.1"/>
    </source>
</evidence>
<keyword evidence="2 3" id="KW-0119">Carbohydrate metabolism</keyword>
<dbReference type="GO" id="GO:0016853">
    <property type="term" value="F:isomerase activity"/>
    <property type="evidence" value="ECO:0007669"/>
    <property type="project" value="UniProtKB-KW"/>
</dbReference>
<comment type="similarity">
    <text evidence="3">Belongs to the GCKR-like family. MurNAc-6-P etherase subfamily.</text>
</comment>
<comment type="function">
    <text evidence="3">Specifically catalyzes the cleavage of the D-lactyl ether substituent of MurNAc 6-phosphate, producing GlcNAc 6-phosphate and D-lactate.</text>
</comment>
<organism evidence="6 7">
    <name type="scientific">Koribacter versatilis (strain Ellin345)</name>
    <dbReference type="NCBI Taxonomy" id="204669"/>
    <lineage>
        <taxon>Bacteria</taxon>
        <taxon>Pseudomonadati</taxon>
        <taxon>Acidobacteriota</taxon>
        <taxon>Terriglobia</taxon>
        <taxon>Terriglobales</taxon>
        <taxon>Candidatus Korobacteraceae</taxon>
        <taxon>Candidatus Korobacter</taxon>
    </lineage>
</organism>
<proteinExistence type="inferred from homology"/>
<evidence type="ECO:0000313" key="7">
    <source>
        <dbReference type="Proteomes" id="UP000002432"/>
    </source>
</evidence>
<feature type="region of interest" description="Disordered" evidence="4">
    <location>
        <begin position="1"/>
        <end position="20"/>
    </location>
</feature>
<reference evidence="6 7" key="1">
    <citation type="journal article" date="2009" name="Appl. Environ. Microbiol.">
        <title>Three genomes from the phylum Acidobacteria provide insight into the lifestyles of these microorganisms in soils.</title>
        <authorList>
            <person name="Ward N.L."/>
            <person name="Challacombe J.F."/>
            <person name="Janssen P.H."/>
            <person name="Henrissat B."/>
            <person name="Coutinho P.M."/>
            <person name="Wu M."/>
            <person name="Xie G."/>
            <person name="Haft D.H."/>
            <person name="Sait M."/>
            <person name="Badger J."/>
            <person name="Barabote R.D."/>
            <person name="Bradley B."/>
            <person name="Brettin T.S."/>
            <person name="Brinkac L.M."/>
            <person name="Bruce D."/>
            <person name="Creasy T."/>
            <person name="Daugherty S.C."/>
            <person name="Davidsen T.M."/>
            <person name="DeBoy R.T."/>
            <person name="Detter J.C."/>
            <person name="Dodson R.J."/>
            <person name="Durkin A.S."/>
            <person name="Ganapathy A."/>
            <person name="Gwinn-Giglio M."/>
            <person name="Han C.S."/>
            <person name="Khouri H."/>
            <person name="Kiss H."/>
            <person name="Kothari S.P."/>
            <person name="Madupu R."/>
            <person name="Nelson K.E."/>
            <person name="Nelson W.C."/>
            <person name="Paulsen I."/>
            <person name="Penn K."/>
            <person name="Ren Q."/>
            <person name="Rosovitz M.J."/>
            <person name="Selengut J.D."/>
            <person name="Shrivastava S."/>
            <person name="Sullivan S.A."/>
            <person name="Tapia R."/>
            <person name="Thompson L.S."/>
            <person name="Watkins K.L."/>
            <person name="Yang Q."/>
            <person name="Yu C."/>
            <person name="Zafar N."/>
            <person name="Zhou L."/>
            <person name="Kuske C.R."/>
        </authorList>
    </citation>
    <scope>NUCLEOTIDE SEQUENCE [LARGE SCALE GENOMIC DNA]</scope>
    <source>
        <strain evidence="6 7">Ellin345</strain>
    </source>
</reference>